<dbReference type="RefSeq" id="WP_129893784.1">
    <property type="nucleotide sequence ID" value="NZ_CP035758.1"/>
</dbReference>
<keyword evidence="1" id="KW-0812">Transmembrane</keyword>
<feature type="transmembrane region" description="Helical" evidence="1">
    <location>
        <begin position="273"/>
        <end position="297"/>
    </location>
</feature>
<dbReference type="Proteomes" id="UP000290365">
    <property type="component" value="Chromosome"/>
</dbReference>
<protein>
    <recommendedName>
        <fullName evidence="2">Putative zinc-finger domain-containing protein</fullName>
    </recommendedName>
</protein>
<dbReference type="Pfam" id="PF13490">
    <property type="entry name" value="zf-HC2"/>
    <property type="match status" value="1"/>
</dbReference>
<dbReference type="AlphaFoldDB" id="A0A4P6K3T5"/>
<evidence type="ECO:0000313" key="4">
    <source>
        <dbReference type="Proteomes" id="UP000290365"/>
    </source>
</evidence>
<dbReference type="KEGG" id="kbs:EPA93_44815"/>
<evidence type="ECO:0000259" key="2">
    <source>
        <dbReference type="Pfam" id="PF13490"/>
    </source>
</evidence>
<evidence type="ECO:0000313" key="3">
    <source>
        <dbReference type="EMBL" id="QBD82715.1"/>
    </source>
</evidence>
<dbReference type="OrthoDB" id="166006at2"/>
<dbReference type="Gene3D" id="1.10.10.1320">
    <property type="entry name" value="Anti-sigma factor, zinc-finger domain"/>
    <property type="match status" value="1"/>
</dbReference>
<reference evidence="3 4" key="1">
    <citation type="submission" date="2019-01" db="EMBL/GenBank/DDBJ databases">
        <title>Ktedonosporobacter rubrisoli SCAWS-G2.</title>
        <authorList>
            <person name="Huang Y."/>
            <person name="Yan B."/>
        </authorList>
    </citation>
    <scope>NUCLEOTIDE SEQUENCE [LARGE SCALE GENOMIC DNA]</scope>
    <source>
        <strain evidence="3 4">SCAWS-G2</strain>
    </source>
</reference>
<sequence length="306" mass="33215">MTTPIPEDSTHVVDVLPDYLNGQLDAASTRLVREHLVSCETCQLELASWQAIKGAANRMFALTPSPSAHLMQQVWEKIDAPRETQMSQHWRAVSRLRRFWLVFRSQIPLLHKSIWVASALVCLLGLILTLLMNPQTLAQKQSAGDLLVLFIVIAGASGSAFISGSAVDPGFELTIATPTSLRLVMLCRMVLVLGYSFLLGLLASAVFASVYGGGLWGFVQLWVGPLLFLSSLCLTISLFVSSIFALICTAVIEALQTIPARLTHLLSLPLPELVLNPTSPALFIGAFLLIVFAVVFVPGQPRPGTL</sequence>
<keyword evidence="1" id="KW-1133">Transmembrane helix</keyword>
<organism evidence="3 4">
    <name type="scientific">Ktedonosporobacter rubrisoli</name>
    <dbReference type="NCBI Taxonomy" id="2509675"/>
    <lineage>
        <taxon>Bacteria</taxon>
        <taxon>Bacillati</taxon>
        <taxon>Chloroflexota</taxon>
        <taxon>Ktedonobacteria</taxon>
        <taxon>Ktedonobacterales</taxon>
        <taxon>Ktedonosporobacteraceae</taxon>
        <taxon>Ktedonosporobacter</taxon>
    </lineage>
</organism>
<dbReference type="InterPro" id="IPR027383">
    <property type="entry name" value="Znf_put"/>
</dbReference>
<feature type="transmembrane region" description="Helical" evidence="1">
    <location>
        <begin position="227"/>
        <end position="252"/>
    </location>
</feature>
<dbReference type="InterPro" id="IPR041916">
    <property type="entry name" value="Anti_sigma_zinc_sf"/>
</dbReference>
<keyword evidence="1" id="KW-0472">Membrane</keyword>
<feature type="transmembrane region" description="Helical" evidence="1">
    <location>
        <begin position="183"/>
        <end position="207"/>
    </location>
</feature>
<feature type="domain" description="Putative zinc-finger" evidence="2">
    <location>
        <begin position="11"/>
        <end position="43"/>
    </location>
</feature>
<feature type="transmembrane region" description="Helical" evidence="1">
    <location>
        <begin position="114"/>
        <end position="134"/>
    </location>
</feature>
<accession>A0A4P6K3T5</accession>
<keyword evidence="4" id="KW-1185">Reference proteome</keyword>
<feature type="transmembrane region" description="Helical" evidence="1">
    <location>
        <begin position="146"/>
        <end position="171"/>
    </location>
</feature>
<name>A0A4P6K3T5_KTERU</name>
<dbReference type="EMBL" id="CP035758">
    <property type="protein sequence ID" value="QBD82715.1"/>
    <property type="molecule type" value="Genomic_DNA"/>
</dbReference>
<evidence type="ECO:0000256" key="1">
    <source>
        <dbReference type="SAM" id="Phobius"/>
    </source>
</evidence>
<proteinExistence type="predicted"/>
<gene>
    <name evidence="3" type="ORF">EPA93_44815</name>
</gene>